<keyword evidence="2" id="KW-0808">Transferase</keyword>
<reference evidence="9 10" key="1">
    <citation type="journal article" date="2018" name="Gigascience">
        <title>Genomes of trombidid mites reveal novel predicted allergens and laterally-transferred genes associated with secondary metabolism.</title>
        <authorList>
            <person name="Dong X."/>
            <person name="Chaisiri K."/>
            <person name="Xia D."/>
            <person name="Armstrong S.D."/>
            <person name="Fang Y."/>
            <person name="Donnelly M.J."/>
            <person name="Kadowaki T."/>
            <person name="McGarry J.W."/>
            <person name="Darby A.C."/>
            <person name="Makepeace B.L."/>
        </authorList>
    </citation>
    <scope>NUCLEOTIDE SEQUENCE [LARGE SCALE GENOMIC DNA]</scope>
    <source>
        <strain evidence="9">UoL-UT</strain>
    </source>
</reference>
<evidence type="ECO:0000313" key="10">
    <source>
        <dbReference type="Proteomes" id="UP000288716"/>
    </source>
</evidence>
<feature type="domain" description="O-methyltransferase C-terminal" evidence="8">
    <location>
        <begin position="13"/>
        <end position="214"/>
    </location>
</feature>
<comment type="caution">
    <text evidence="9">The sequence shown here is derived from an EMBL/GenBank/DDBJ whole genome shotgun (WGS) entry which is preliminary data.</text>
</comment>
<dbReference type="OrthoDB" id="1606438at2759"/>
<evidence type="ECO:0000256" key="7">
    <source>
        <dbReference type="ARBA" id="ARBA00043054"/>
    </source>
</evidence>
<dbReference type="Pfam" id="PF00891">
    <property type="entry name" value="Methyltransf_2"/>
    <property type="match status" value="1"/>
</dbReference>
<dbReference type="PANTHER" id="PTHR43712">
    <property type="entry name" value="PUTATIVE (AFU_ORTHOLOGUE AFUA_4G14580)-RELATED"/>
    <property type="match status" value="1"/>
</dbReference>
<evidence type="ECO:0000256" key="2">
    <source>
        <dbReference type="ARBA" id="ARBA00022679"/>
    </source>
</evidence>
<evidence type="ECO:0000313" key="9">
    <source>
        <dbReference type="EMBL" id="RWS21187.1"/>
    </source>
</evidence>
<dbReference type="InterPro" id="IPR016461">
    <property type="entry name" value="COMT-like"/>
</dbReference>
<name>A0A443S0X3_9ACAR</name>
<evidence type="ECO:0000256" key="4">
    <source>
        <dbReference type="ARBA" id="ARBA00037645"/>
    </source>
</evidence>
<evidence type="ECO:0000256" key="6">
    <source>
        <dbReference type="ARBA" id="ARBA00040730"/>
    </source>
</evidence>
<evidence type="ECO:0000259" key="8">
    <source>
        <dbReference type="Pfam" id="PF00891"/>
    </source>
</evidence>
<dbReference type="Gene3D" id="3.40.50.150">
    <property type="entry name" value="Vaccinia Virus protein VP39"/>
    <property type="match status" value="1"/>
</dbReference>
<dbReference type="SUPFAM" id="SSF53335">
    <property type="entry name" value="S-adenosyl-L-methionine-dependent methyltransferases"/>
    <property type="match status" value="1"/>
</dbReference>
<dbReference type="VEuPathDB" id="VectorBase:LDEU010853"/>
<dbReference type="AlphaFoldDB" id="A0A443S0X3"/>
<dbReference type="GO" id="GO:0032259">
    <property type="term" value="P:methylation"/>
    <property type="evidence" value="ECO:0007669"/>
    <property type="project" value="UniProtKB-KW"/>
</dbReference>
<dbReference type="GO" id="GO:0017096">
    <property type="term" value="F:acetylserotonin O-methyltransferase activity"/>
    <property type="evidence" value="ECO:0007669"/>
    <property type="project" value="UniProtKB-EC"/>
</dbReference>
<dbReference type="Gene3D" id="1.10.287.1350">
    <property type="match status" value="1"/>
</dbReference>
<dbReference type="InterPro" id="IPR001077">
    <property type="entry name" value="COMT_C"/>
</dbReference>
<protein>
    <recommendedName>
        <fullName evidence="6">Acetylserotonin O-methyltransferase</fullName>
        <ecNumber evidence="5">2.1.1.4</ecNumber>
    </recommendedName>
    <alternativeName>
        <fullName evidence="7">Hydroxyindole O-methyltransferase</fullName>
    </alternativeName>
</protein>
<gene>
    <name evidence="9" type="ORF">B4U80_11911</name>
</gene>
<dbReference type="EMBL" id="NCKV01013295">
    <property type="protein sequence ID" value="RWS21187.1"/>
    <property type="molecule type" value="Genomic_DNA"/>
</dbReference>
<keyword evidence="3" id="KW-0949">S-adenosyl-L-methionine</keyword>
<dbReference type="STRING" id="299467.A0A443S0X3"/>
<evidence type="ECO:0000256" key="3">
    <source>
        <dbReference type="ARBA" id="ARBA00022691"/>
    </source>
</evidence>
<evidence type="ECO:0000256" key="5">
    <source>
        <dbReference type="ARBA" id="ARBA00039116"/>
    </source>
</evidence>
<sequence length="237" mass="27079">MEMEYSERVISKLDHTLRTGEVAFDNYYGISYFDFLRKNEKVGKIFDKSMSEMAIACHYDLLVTEYDYSPFNHIVDIGGGNGHFLISILEKTPNAKGTLFDVESCIEAARMKISSSSVSDRCTTVAGSFFDVIPANADCYILQRILHDWDDENALKILLNVKKQMKVGSKLLFIEEVICNQGSNVNKLYDIIMLAYFGGKTRTMEEIKQLFSKANLKLERSKEIKQCDMFIMQFTSV</sequence>
<dbReference type="PROSITE" id="PS51683">
    <property type="entry name" value="SAM_OMT_II"/>
    <property type="match status" value="1"/>
</dbReference>
<evidence type="ECO:0000256" key="1">
    <source>
        <dbReference type="ARBA" id="ARBA00022603"/>
    </source>
</evidence>
<accession>A0A443S0X3</accession>
<dbReference type="PANTHER" id="PTHR43712:SF2">
    <property type="entry name" value="O-METHYLTRANSFERASE CICE"/>
    <property type="match status" value="1"/>
</dbReference>
<dbReference type="InterPro" id="IPR029063">
    <property type="entry name" value="SAM-dependent_MTases_sf"/>
</dbReference>
<proteinExistence type="predicted"/>
<organism evidence="9 10">
    <name type="scientific">Leptotrombidium deliense</name>
    <dbReference type="NCBI Taxonomy" id="299467"/>
    <lineage>
        <taxon>Eukaryota</taxon>
        <taxon>Metazoa</taxon>
        <taxon>Ecdysozoa</taxon>
        <taxon>Arthropoda</taxon>
        <taxon>Chelicerata</taxon>
        <taxon>Arachnida</taxon>
        <taxon>Acari</taxon>
        <taxon>Acariformes</taxon>
        <taxon>Trombidiformes</taxon>
        <taxon>Prostigmata</taxon>
        <taxon>Anystina</taxon>
        <taxon>Parasitengona</taxon>
        <taxon>Trombiculoidea</taxon>
        <taxon>Trombiculidae</taxon>
        <taxon>Leptotrombidium</taxon>
    </lineage>
</organism>
<keyword evidence="10" id="KW-1185">Reference proteome</keyword>
<comment type="function">
    <text evidence="4">Catalyzes the transfer of a methyl group onto N-acetylserotonin, producing melatonin (N-acetyl-5-methoxytryptamine).</text>
</comment>
<dbReference type="EC" id="2.1.1.4" evidence="5"/>
<keyword evidence="1" id="KW-0489">Methyltransferase</keyword>
<dbReference type="Proteomes" id="UP000288716">
    <property type="component" value="Unassembled WGS sequence"/>
</dbReference>